<sequence length="215" mass="22617">MDFEGKYHIIMTEIARPPSPPRADEQEAVLAATVAARIFELRKAKSLSFDALSQKAGVAKGTLVQIEQQRGNPSISTLCRLAAALDVSVADLVAPTEATAQAVTVLGRDDARQLWTGPSGGTATLLAGTQGPDMLEIWDWVLMPGESFEAAVHGAGTRELIHVTDGTLALTVDGATHLVSAGGSAIALTDRPHAYANPGKEPLRFTMTVHEPAAE</sequence>
<dbReference type="InterPro" id="IPR013096">
    <property type="entry name" value="Cupin_2"/>
</dbReference>
<dbReference type="SUPFAM" id="SSF51182">
    <property type="entry name" value="RmlC-like cupins"/>
    <property type="match status" value="1"/>
</dbReference>
<dbReference type="InterPro" id="IPR001387">
    <property type="entry name" value="Cro/C1-type_HTH"/>
</dbReference>
<dbReference type="PANTHER" id="PTHR46797:SF1">
    <property type="entry name" value="METHYLPHOSPHONATE SYNTHASE"/>
    <property type="match status" value="1"/>
</dbReference>
<dbReference type="PROSITE" id="PS50943">
    <property type="entry name" value="HTH_CROC1"/>
    <property type="match status" value="1"/>
</dbReference>
<dbReference type="Gene3D" id="1.10.260.40">
    <property type="entry name" value="lambda repressor-like DNA-binding domains"/>
    <property type="match status" value="1"/>
</dbReference>
<dbReference type="InterPro" id="IPR014710">
    <property type="entry name" value="RmlC-like_jellyroll"/>
</dbReference>
<dbReference type="Proteomes" id="UP000658305">
    <property type="component" value="Unassembled WGS sequence"/>
</dbReference>
<keyword evidence="1 3" id="KW-0238">DNA-binding</keyword>
<dbReference type="Gene3D" id="2.60.120.10">
    <property type="entry name" value="Jelly Rolls"/>
    <property type="match status" value="1"/>
</dbReference>
<organism evidence="3 4">
    <name type="scientific">Gemmobacter nanjingensis</name>
    <dbReference type="NCBI Taxonomy" id="488454"/>
    <lineage>
        <taxon>Bacteria</taxon>
        <taxon>Pseudomonadati</taxon>
        <taxon>Pseudomonadota</taxon>
        <taxon>Alphaproteobacteria</taxon>
        <taxon>Rhodobacterales</taxon>
        <taxon>Paracoccaceae</taxon>
        <taxon>Gemmobacter</taxon>
    </lineage>
</organism>
<dbReference type="InterPro" id="IPR050807">
    <property type="entry name" value="TransReg_Diox_bact_type"/>
</dbReference>
<evidence type="ECO:0000313" key="4">
    <source>
        <dbReference type="Proteomes" id="UP000658305"/>
    </source>
</evidence>
<dbReference type="EMBL" id="BMYI01000020">
    <property type="protein sequence ID" value="GHC36709.1"/>
    <property type="molecule type" value="Genomic_DNA"/>
</dbReference>
<dbReference type="InterPro" id="IPR010982">
    <property type="entry name" value="Lambda_DNA-bd_dom_sf"/>
</dbReference>
<dbReference type="Pfam" id="PF07883">
    <property type="entry name" value="Cupin_2"/>
    <property type="match status" value="1"/>
</dbReference>
<evidence type="ECO:0000259" key="2">
    <source>
        <dbReference type="PROSITE" id="PS50943"/>
    </source>
</evidence>
<dbReference type="Pfam" id="PF01381">
    <property type="entry name" value="HTH_3"/>
    <property type="match status" value="1"/>
</dbReference>
<keyword evidence="4" id="KW-1185">Reference proteome</keyword>
<name>A0ABQ3FRY9_9RHOB</name>
<gene>
    <name evidence="3" type="ORF">GCM10007291_42760</name>
</gene>
<evidence type="ECO:0000313" key="3">
    <source>
        <dbReference type="EMBL" id="GHC36709.1"/>
    </source>
</evidence>
<reference evidence="4" key="1">
    <citation type="journal article" date="2019" name="Int. J. Syst. Evol. Microbiol.">
        <title>The Global Catalogue of Microorganisms (GCM) 10K type strain sequencing project: providing services to taxonomists for standard genome sequencing and annotation.</title>
        <authorList>
            <consortium name="The Broad Institute Genomics Platform"/>
            <consortium name="The Broad Institute Genome Sequencing Center for Infectious Disease"/>
            <person name="Wu L."/>
            <person name="Ma J."/>
        </authorList>
    </citation>
    <scope>NUCLEOTIDE SEQUENCE [LARGE SCALE GENOMIC DNA]</scope>
    <source>
        <strain evidence="4">KCTC 23298</strain>
    </source>
</reference>
<dbReference type="SMART" id="SM00530">
    <property type="entry name" value="HTH_XRE"/>
    <property type="match status" value="1"/>
</dbReference>
<dbReference type="SUPFAM" id="SSF47413">
    <property type="entry name" value="lambda repressor-like DNA-binding domains"/>
    <property type="match status" value="1"/>
</dbReference>
<evidence type="ECO:0000256" key="1">
    <source>
        <dbReference type="ARBA" id="ARBA00023125"/>
    </source>
</evidence>
<protein>
    <submittedName>
        <fullName evidence="3">DNA-binding protein</fullName>
    </submittedName>
</protein>
<accession>A0ABQ3FRY9</accession>
<feature type="domain" description="HTH cro/C1-type" evidence="2">
    <location>
        <begin position="40"/>
        <end position="92"/>
    </location>
</feature>
<dbReference type="CDD" id="cd02209">
    <property type="entry name" value="cupin_XRE_C"/>
    <property type="match status" value="1"/>
</dbReference>
<proteinExistence type="predicted"/>
<dbReference type="PANTHER" id="PTHR46797">
    <property type="entry name" value="HTH-TYPE TRANSCRIPTIONAL REGULATOR"/>
    <property type="match status" value="1"/>
</dbReference>
<dbReference type="InterPro" id="IPR011051">
    <property type="entry name" value="RmlC_Cupin_sf"/>
</dbReference>
<dbReference type="GO" id="GO:0003677">
    <property type="term" value="F:DNA binding"/>
    <property type="evidence" value="ECO:0007669"/>
    <property type="project" value="UniProtKB-KW"/>
</dbReference>
<dbReference type="CDD" id="cd00093">
    <property type="entry name" value="HTH_XRE"/>
    <property type="match status" value="1"/>
</dbReference>
<comment type="caution">
    <text evidence="3">The sequence shown here is derived from an EMBL/GenBank/DDBJ whole genome shotgun (WGS) entry which is preliminary data.</text>
</comment>